<dbReference type="RefSeq" id="XP_060040054.1">
    <property type="nucleotide sequence ID" value="XM_060184071.1"/>
</dbReference>
<dbReference type="SUPFAM" id="SSF47353">
    <property type="entry name" value="Retrovirus capsid dimerization domain-like"/>
    <property type="match status" value="1"/>
</dbReference>
<dbReference type="Proteomes" id="UP001652624">
    <property type="component" value="Unplaced"/>
</dbReference>
<feature type="region of interest" description="Disordered" evidence="3">
    <location>
        <begin position="294"/>
        <end position="321"/>
    </location>
</feature>
<organism evidence="5 6">
    <name type="scientific">Erinaceus europaeus</name>
    <name type="common">Western European hedgehog</name>
    <dbReference type="NCBI Taxonomy" id="9365"/>
    <lineage>
        <taxon>Eukaryota</taxon>
        <taxon>Metazoa</taxon>
        <taxon>Chordata</taxon>
        <taxon>Craniata</taxon>
        <taxon>Vertebrata</taxon>
        <taxon>Euteleostomi</taxon>
        <taxon>Mammalia</taxon>
        <taxon>Eutheria</taxon>
        <taxon>Laurasiatheria</taxon>
        <taxon>Eulipotyphla</taxon>
        <taxon>Erinaceidae</taxon>
        <taxon>Erinaceinae</taxon>
        <taxon>Erinaceus</taxon>
    </lineage>
</organism>
<evidence type="ECO:0000256" key="3">
    <source>
        <dbReference type="SAM" id="MobiDB-lite"/>
    </source>
</evidence>
<dbReference type="InterPro" id="IPR038269">
    <property type="entry name" value="SCAN_sf"/>
</dbReference>
<feature type="region of interest" description="Disordered" evidence="3">
    <location>
        <begin position="143"/>
        <end position="202"/>
    </location>
</feature>
<comment type="subcellular location">
    <subcellularLocation>
        <location evidence="2">Nucleus</location>
    </subcellularLocation>
</comment>
<reference evidence="6" key="1">
    <citation type="submission" date="2025-08" db="UniProtKB">
        <authorList>
            <consortium name="RefSeq"/>
        </authorList>
    </citation>
    <scope>IDENTIFICATION</scope>
</reference>
<dbReference type="InterPro" id="IPR003309">
    <property type="entry name" value="SCAN_dom"/>
</dbReference>
<protein>
    <submittedName>
        <fullName evidence="6">Myeloid zinc finger 1</fullName>
    </submittedName>
</protein>
<name>A0ABM3WTZ9_ERIEU</name>
<dbReference type="PANTHER" id="PTHR45935">
    <property type="entry name" value="PROTEIN ZBED8-RELATED"/>
    <property type="match status" value="1"/>
</dbReference>
<proteinExistence type="predicted"/>
<accession>A0ABM3WTZ9</accession>
<dbReference type="PANTHER" id="PTHR45935:SF31">
    <property type="entry name" value="MYELOID ZINC FINGER 1"/>
    <property type="match status" value="1"/>
</dbReference>
<evidence type="ECO:0000256" key="1">
    <source>
        <dbReference type="ARBA" id="ARBA00023242"/>
    </source>
</evidence>
<feature type="domain" description="SCAN box" evidence="4">
    <location>
        <begin position="47"/>
        <end position="125"/>
    </location>
</feature>
<keyword evidence="5" id="KW-1185">Reference proteome</keyword>
<evidence type="ECO:0000313" key="5">
    <source>
        <dbReference type="Proteomes" id="UP001652624"/>
    </source>
</evidence>
<evidence type="ECO:0000313" key="6">
    <source>
        <dbReference type="RefSeq" id="XP_060040054.1"/>
    </source>
</evidence>
<evidence type="ECO:0000259" key="4">
    <source>
        <dbReference type="PROSITE" id="PS50804"/>
    </source>
</evidence>
<dbReference type="PROSITE" id="PS50804">
    <property type="entry name" value="SCAN_BOX"/>
    <property type="match status" value="1"/>
</dbReference>
<dbReference type="GeneID" id="103128146"/>
<dbReference type="InterPro" id="IPR050916">
    <property type="entry name" value="SCAN-C2H2_zinc_finger"/>
</dbReference>
<evidence type="ECO:0000256" key="2">
    <source>
        <dbReference type="PROSITE-ProRule" id="PRU00187"/>
    </source>
</evidence>
<dbReference type="Pfam" id="PF02023">
    <property type="entry name" value="SCAN"/>
    <property type="match status" value="1"/>
</dbReference>
<keyword evidence="1 2" id="KW-0539">Nucleus</keyword>
<dbReference type="SMART" id="SM00431">
    <property type="entry name" value="SCAN"/>
    <property type="match status" value="1"/>
</dbReference>
<dbReference type="Gene3D" id="1.10.4020.10">
    <property type="entry name" value="DNA breaking-rejoining enzymes"/>
    <property type="match status" value="1"/>
</dbReference>
<dbReference type="CDD" id="cd07936">
    <property type="entry name" value="SCAN"/>
    <property type="match status" value="1"/>
</dbReference>
<gene>
    <name evidence="6" type="primary">LOC103128146</name>
</gene>
<sequence length="331" mass="36168">MRPTALGFPHCSPPEDEGPVLVKLEDSEEEGESAPWDPGPEAACRDFWHFRYEEAAGPREALARLRELCRRWLRPELRSKEQMLELLVLEQFLGALPPEIQAWAREQRPGSPEEAAALVEGLRREPGGPRRWVTVRVQGREVLSEDVGPSDVQALHQSEPASPEPGPETPPGATLESPLGLPVREKPTVTEDPDSLDTGGLASTDMATLLPEEAQASQMALDQTSMHETEPGGHLWREHPGALWEEDAGDIFSSGEQHEGMPVPPVPASAALTSAPHHLCPSLTLQPLSCHPHPGPWSARPEPHDHTLPSARHPGFPDSRPAPQVWGAAWI</sequence>